<organism evidence="2 3">
    <name type="scientific">Camellia sinensis var. sinensis</name>
    <name type="common">China tea</name>
    <dbReference type="NCBI Taxonomy" id="542762"/>
    <lineage>
        <taxon>Eukaryota</taxon>
        <taxon>Viridiplantae</taxon>
        <taxon>Streptophyta</taxon>
        <taxon>Embryophyta</taxon>
        <taxon>Tracheophyta</taxon>
        <taxon>Spermatophyta</taxon>
        <taxon>Magnoliopsida</taxon>
        <taxon>eudicotyledons</taxon>
        <taxon>Gunneridae</taxon>
        <taxon>Pentapetalae</taxon>
        <taxon>asterids</taxon>
        <taxon>Ericales</taxon>
        <taxon>Theaceae</taxon>
        <taxon>Camellia</taxon>
    </lineage>
</organism>
<dbReference type="Proteomes" id="UP000306102">
    <property type="component" value="Unassembled WGS sequence"/>
</dbReference>
<comment type="caution">
    <text evidence="2">The sequence shown here is derived from an EMBL/GenBank/DDBJ whole genome shotgun (WGS) entry which is preliminary data.</text>
</comment>
<dbReference type="STRING" id="542762.A0A4V6RYB1"/>
<reference evidence="2 3" key="1">
    <citation type="journal article" date="2018" name="Proc. Natl. Acad. Sci. U.S.A.">
        <title>Draft genome sequence of Camellia sinensis var. sinensis provides insights into the evolution of the tea genome and tea quality.</title>
        <authorList>
            <person name="Wei C."/>
            <person name="Yang H."/>
            <person name="Wang S."/>
            <person name="Zhao J."/>
            <person name="Liu C."/>
            <person name="Gao L."/>
            <person name="Xia E."/>
            <person name="Lu Y."/>
            <person name="Tai Y."/>
            <person name="She G."/>
            <person name="Sun J."/>
            <person name="Cao H."/>
            <person name="Tong W."/>
            <person name="Gao Q."/>
            <person name="Li Y."/>
            <person name="Deng W."/>
            <person name="Jiang X."/>
            <person name="Wang W."/>
            <person name="Chen Q."/>
            <person name="Zhang S."/>
            <person name="Li H."/>
            <person name="Wu J."/>
            <person name="Wang P."/>
            <person name="Li P."/>
            <person name="Shi C."/>
            <person name="Zheng F."/>
            <person name="Jian J."/>
            <person name="Huang B."/>
            <person name="Shan D."/>
            <person name="Shi M."/>
            <person name="Fang C."/>
            <person name="Yue Y."/>
            <person name="Li F."/>
            <person name="Li D."/>
            <person name="Wei S."/>
            <person name="Han B."/>
            <person name="Jiang C."/>
            <person name="Yin Y."/>
            <person name="Xia T."/>
            <person name="Zhang Z."/>
            <person name="Bennetzen J.L."/>
            <person name="Zhao S."/>
            <person name="Wan X."/>
        </authorList>
    </citation>
    <scope>NUCLEOTIDE SEQUENCE [LARGE SCALE GENOMIC DNA]</scope>
    <source>
        <strain evidence="3">cv. Shuchazao</strain>
        <tissue evidence="2">Leaf</tissue>
    </source>
</reference>
<accession>A0A4V6RYB1</accession>
<evidence type="ECO:0000313" key="3">
    <source>
        <dbReference type="Proteomes" id="UP000306102"/>
    </source>
</evidence>
<dbReference type="AlphaFoldDB" id="A0A4V6RYB1"/>
<evidence type="ECO:0000313" key="2">
    <source>
        <dbReference type="EMBL" id="THG05747.1"/>
    </source>
</evidence>
<feature type="region of interest" description="Disordered" evidence="1">
    <location>
        <begin position="135"/>
        <end position="157"/>
    </location>
</feature>
<protein>
    <submittedName>
        <fullName evidence="2">Uncharacterized protein</fullName>
    </submittedName>
</protein>
<sequence>MQERQLGDMNKQLKIKVSLELSSLQTEGQGLGPLPCSWNPTNASTGNTSFSVHPSQPNPMDCDNETVLQIGYMFKCLIHLVFISNSKIVIFLNVYIVANEFLRQIQDPGALRTHTNDSKGCLSEVRTEAKLSLRSLNSSTHPTSAKKIPSDRLSGSTHFTSTRKILEARTDGNKVCPSEVQKEGSVVPRKSKPTLMKARDVPLKSEWKQGCPS</sequence>
<feature type="region of interest" description="Disordered" evidence="1">
    <location>
        <begin position="172"/>
        <end position="213"/>
    </location>
</feature>
<evidence type="ECO:0000256" key="1">
    <source>
        <dbReference type="SAM" id="MobiDB-lite"/>
    </source>
</evidence>
<gene>
    <name evidence="2" type="ORF">TEA_000088</name>
</gene>
<feature type="compositionally biased region" description="Basic and acidic residues" evidence="1">
    <location>
        <begin position="197"/>
        <end position="207"/>
    </location>
</feature>
<proteinExistence type="predicted"/>
<name>A0A4V6RYB1_CAMSN</name>
<dbReference type="EMBL" id="SDRB02010564">
    <property type="protein sequence ID" value="THG05747.1"/>
    <property type="molecule type" value="Genomic_DNA"/>
</dbReference>
<keyword evidence="3" id="KW-1185">Reference proteome</keyword>